<dbReference type="Gene3D" id="3.40.50.10680">
    <property type="entry name" value="CofD-like domains"/>
    <property type="match status" value="1"/>
</dbReference>
<proteinExistence type="inferred from homology"/>
<evidence type="ECO:0000313" key="4">
    <source>
        <dbReference type="Proteomes" id="UP001297581"/>
    </source>
</evidence>
<dbReference type="EMBL" id="JAKUDL010000002">
    <property type="protein sequence ID" value="MCH4294399.1"/>
    <property type="molecule type" value="Genomic_DNA"/>
</dbReference>
<organism evidence="3 4">
    <name type="scientific">Shewanella zhuhaiensis</name>
    <dbReference type="NCBI Taxonomy" id="2919576"/>
    <lineage>
        <taxon>Bacteria</taxon>
        <taxon>Pseudomonadati</taxon>
        <taxon>Pseudomonadota</taxon>
        <taxon>Gammaproteobacteria</taxon>
        <taxon>Alteromonadales</taxon>
        <taxon>Shewanellaceae</taxon>
        <taxon>Shewanella</taxon>
    </lineage>
</organism>
<comment type="subcellular location">
    <subcellularLocation>
        <location evidence="2">Cytoplasm</location>
    </subcellularLocation>
</comment>
<dbReference type="GO" id="GO:0008360">
    <property type="term" value="P:regulation of cell shape"/>
    <property type="evidence" value="ECO:0007669"/>
    <property type="project" value="UniProtKB-UniRule"/>
</dbReference>
<reference evidence="3 4" key="1">
    <citation type="submission" date="2022-02" db="EMBL/GenBank/DDBJ databases">
        <title>The genome sequence of Shewanella sp. 3B26.</title>
        <authorList>
            <person name="Du J."/>
        </authorList>
    </citation>
    <scope>NUCLEOTIDE SEQUENCE [LARGE SCALE GENOMIC DNA]</scope>
    <source>
        <strain evidence="3 4">3B26</strain>
    </source>
</reference>
<dbReference type="CDD" id="cd07187">
    <property type="entry name" value="YvcK_like"/>
    <property type="match status" value="1"/>
</dbReference>
<dbReference type="Proteomes" id="UP001297581">
    <property type="component" value="Unassembled WGS sequence"/>
</dbReference>
<evidence type="ECO:0000256" key="1">
    <source>
        <dbReference type="ARBA" id="ARBA00022490"/>
    </source>
</evidence>
<dbReference type="GO" id="GO:0005737">
    <property type="term" value="C:cytoplasm"/>
    <property type="evidence" value="ECO:0007669"/>
    <property type="project" value="UniProtKB-SubCell"/>
</dbReference>
<evidence type="ECO:0000256" key="2">
    <source>
        <dbReference type="HAMAP-Rule" id="MF_00973"/>
    </source>
</evidence>
<dbReference type="PANTHER" id="PTHR30135:SF3">
    <property type="entry name" value="GLUCONEOGENESIS FACTOR-RELATED"/>
    <property type="match status" value="1"/>
</dbReference>
<protein>
    <recommendedName>
        <fullName evidence="2">Putative gluconeogenesis factor</fullName>
    </recommendedName>
</protein>
<dbReference type="NCBIfam" id="TIGR01826">
    <property type="entry name" value="CofD_related"/>
    <property type="match status" value="1"/>
</dbReference>
<comment type="caution">
    <text evidence="3">The sequence shown here is derived from an EMBL/GenBank/DDBJ whole genome shotgun (WGS) entry which is preliminary data.</text>
</comment>
<comment type="similarity">
    <text evidence="2">Belongs to the gluconeogenesis factor family.</text>
</comment>
<keyword evidence="4" id="KW-1185">Reference proteome</keyword>
<dbReference type="InterPro" id="IPR002882">
    <property type="entry name" value="CofD"/>
</dbReference>
<dbReference type="HAMAP" id="MF_00973">
    <property type="entry name" value="Gluconeogen_factor"/>
    <property type="match status" value="1"/>
</dbReference>
<gene>
    <name evidence="3" type="primary">yvcK</name>
    <name evidence="3" type="ORF">MJ923_08800</name>
</gene>
<accession>A0AAJ1BGK7</accession>
<dbReference type="InterPro" id="IPR010119">
    <property type="entry name" value="Gluconeogen_factor"/>
</dbReference>
<dbReference type="SUPFAM" id="SSF142338">
    <property type="entry name" value="CofD-like"/>
    <property type="match status" value="1"/>
</dbReference>
<comment type="function">
    <text evidence="2">Required for morphogenesis under gluconeogenic growth conditions.</text>
</comment>
<dbReference type="PANTHER" id="PTHR30135">
    <property type="entry name" value="UNCHARACTERIZED PROTEIN YVCK-RELATED"/>
    <property type="match status" value="1"/>
</dbReference>
<dbReference type="Pfam" id="PF01933">
    <property type="entry name" value="CofD"/>
    <property type="match status" value="1"/>
</dbReference>
<evidence type="ECO:0000313" key="3">
    <source>
        <dbReference type="EMBL" id="MCH4294399.1"/>
    </source>
</evidence>
<sequence length="302" mass="32973">MDILQLNDYRKVVAIGGGHGLGRVLSSLSFLGPRLTGIVATTDNGGSTGRLRAQHDCIAWGDLRNCLSQLADRPSVGSLLFEYRFEGETELGGHNLGNLILYALDQLCVRPLEAVNLIRGMLKIECKLIPMSEQPTHLVALEACGNRVFGELDVDRLESHPIALSLEPMVEPTQEACQAIEEAELIVLGPGSFLTSTLPALLLPKIAAAIRRSKAKVILIDNLTAEVSAAANHLSLKERIDWCHQLIGKPMIERVLCHADEERVDGICHYLPLKSKHHRGLHDTQALAKAIMSPMGRSRLIA</sequence>
<dbReference type="GO" id="GO:0043743">
    <property type="term" value="F:LPPG:FO 2-phospho-L-lactate transferase activity"/>
    <property type="evidence" value="ECO:0007669"/>
    <property type="project" value="InterPro"/>
</dbReference>
<dbReference type="InterPro" id="IPR038136">
    <property type="entry name" value="CofD-like_dom_sf"/>
</dbReference>
<dbReference type="RefSeq" id="WP_240590757.1">
    <property type="nucleotide sequence ID" value="NZ_JAKUDL010000002.1"/>
</dbReference>
<keyword evidence="1 2" id="KW-0963">Cytoplasm</keyword>
<dbReference type="AlphaFoldDB" id="A0AAJ1BGK7"/>
<name>A0AAJ1BGK7_9GAMM</name>